<reference evidence="2" key="3">
    <citation type="submission" date="2023-04" db="EMBL/GenBank/DDBJ databases">
        <title>WGS assembly of Eucalyptus grandis.</title>
        <authorList>
            <person name="Myburg A."/>
            <person name="Grattapaglia D."/>
            <person name="Tuskan G."/>
            <person name="Hellsten U."/>
            <person name="Hayes R."/>
            <person name="Grimwood J."/>
            <person name="Jenkins J."/>
            <person name="Lindquist E."/>
            <person name="Tice H."/>
            <person name="Bauer D."/>
            <person name="Goodstein D."/>
            <person name="Dubchak I."/>
            <person name="Poliakov A."/>
            <person name="Mizrachi E."/>
            <person name="Kullan A."/>
            <person name="Hussey S."/>
            <person name="Pinard D."/>
            <person name="Van D."/>
            <person name="Singh P."/>
            <person name="Van J."/>
            <person name="Silva-Junior O."/>
            <person name="Togawa R."/>
            <person name="Pappas M."/>
            <person name="Faria D."/>
            <person name="Sansaloni C."/>
            <person name="Petroli C."/>
            <person name="Yang X."/>
            <person name="Ranjan P."/>
            <person name="Tschaplinski T."/>
            <person name="Ye C."/>
            <person name="Li T."/>
            <person name="Sterck L."/>
            <person name="Vanneste K."/>
            <person name="Murat F."/>
            <person name="Soler M."/>
            <person name="Clemente H."/>
            <person name="Saidi N."/>
            <person name="Cassan-Wang H."/>
            <person name="Dunand C."/>
            <person name="Hefer C."/>
            <person name="Bornberg-Bauer E."/>
            <person name="Kersting A."/>
            <person name="Vining K."/>
            <person name="Amarasinghe V."/>
            <person name="Ranik M."/>
            <person name="Naithani S."/>
            <person name="Elser J."/>
            <person name="Boyd A."/>
            <person name="Liston A."/>
            <person name="Spatafora J."/>
            <person name="Dharmwardhana P."/>
            <person name="Raja R."/>
            <person name="Sullivan C."/>
            <person name="Romanel E."/>
            <person name="Alves-Ferreira M."/>
            <person name="Kulheim C."/>
            <person name="Foley W."/>
            <person name="Carocha V."/>
            <person name="Paiva J."/>
            <person name="Kudrna D."/>
            <person name="Brommonschenkel S."/>
            <person name="Pasquali G."/>
            <person name="Byrne M."/>
            <person name="Rigault P."/>
            <person name="Tibbits J."/>
            <person name="Spokevicius A."/>
            <person name="Jones R."/>
            <person name="Steane D."/>
            <person name="Vaillancourt R."/>
            <person name="Potts B."/>
            <person name="Joubert F."/>
            <person name="Barry K."/>
            <person name="Pappas G."/>
            <person name="Strauss S."/>
            <person name="Jaiswal P."/>
            <person name="Grima-Pettenati J."/>
            <person name="Salse J."/>
            <person name="Van D."/>
            <person name="Rokhsar D."/>
            <person name="Schmutz J."/>
        </authorList>
    </citation>
    <scope>NUCLEOTIDE SEQUENCE</scope>
    <source>
        <tissue evidence="2">Leaf extractions</tissue>
    </source>
</reference>
<dbReference type="EMBL" id="KK199725">
    <property type="protein sequence ID" value="KCW44081.1"/>
    <property type="molecule type" value="Genomic_DNA"/>
</dbReference>
<reference evidence="2" key="4">
    <citation type="submission" date="2023-07" db="EMBL/GenBank/DDBJ databases">
        <authorList>
            <person name="Myburg A.A."/>
            <person name="Grattapaglia D."/>
            <person name="Tuskan G.A."/>
            <person name="Hellsten U."/>
            <person name="Hayes R.D."/>
            <person name="Grimwood J."/>
            <person name="Jenkins J."/>
            <person name="Lindquist E."/>
            <person name="Tice H."/>
            <person name="Bauer D."/>
            <person name="Goodstein D.M."/>
            <person name="Dubchak I."/>
            <person name="Poliakov A."/>
            <person name="Mizrachi E."/>
            <person name="Kullan A.R."/>
            <person name="Hussey S.G."/>
            <person name="Pinard D."/>
            <person name="Van D.M."/>
            <person name="Singh P."/>
            <person name="Van J.I."/>
            <person name="Silva-Junior O.B."/>
            <person name="Togawa R.C."/>
            <person name="Pappas M.R."/>
            <person name="Faria D.A."/>
            <person name="Sansaloni C.P."/>
            <person name="Petroli C.D."/>
            <person name="Yang X."/>
            <person name="Ranjan P."/>
            <person name="Tschaplinski T.J."/>
            <person name="Ye C.Y."/>
            <person name="Li T."/>
            <person name="Sterck L."/>
            <person name="Vanneste K."/>
            <person name="Murat F."/>
            <person name="Soler M."/>
            <person name="Clemente H.S."/>
            <person name="Saidi N."/>
            <person name="Cassan-Wang H."/>
            <person name="Dunand C."/>
            <person name="Hefer C.A."/>
            <person name="Bornberg-Bauer E."/>
            <person name="Kersting A.R."/>
            <person name="Vining K."/>
            <person name="Amarasinghe V."/>
            <person name="Ranik M."/>
            <person name="Naithani S."/>
            <person name="Elser J."/>
            <person name="Boyd A.E."/>
            <person name="Liston A."/>
            <person name="Spatafora J.W."/>
            <person name="Dharmwardhana P."/>
            <person name="Raja R."/>
            <person name="Sullivan C."/>
            <person name="Romanel E."/>
            <person name="Alves-Ferreira M."/>
            <person name="Kulheim C."/>
            <person name="Foley W."/>
            <person name="Carocha V."/>
            <person name="Paiva J."/>
            <person name="Kudrna D."/>
            <person name="Brommonschenkel S.H."/>
            <person name="Pasquali G."/>
            <person name="Byrne M."/>
            <person name="Rigault P."/>
            <person name="Tibbits J."/>
            <person name="Spokevicius A."/>
            <person name="Jones R.C."/>
            <person name="Steane D.A."/>
            <person name="Vaillancourt R.E."/>
            <person name="Potts B.M."/>
            <person name="Joubert F."/>
            <person name="Barry K."/>
            <person name="Pappas G.J."/>
            <person name="Strauss S.H."/>
            <person name="Jaiswal P."/>
            <person name="Grima-Pettenati J."/>
            <person name="Salse J."/>
            <person name="Van D.P."/>
            <person name="Rokhsar D.S."/>
            <person name="Schmutz J."/>
        </authorList>
    </citation>
    <scope>NUCLEOTIDE SEQUENCE</scope>
    <source>
        <tissue evidence="2">Leaf extractions</tissue>
    </source>
</reference>
<evidence type="ECO:0000313" key="4">
    <source>
        <dbReference type="Proteomes" id="UP000030711"/>
    </source>
</evidence>
<feature type="region of interest" description="Disordered" evidence="1">
    <location>
        <begin position="20"/>
        <end position="54"/>
    </location>
</feature>
<protein>
    <submittedName>
        <fullName evidence="3">Uncharacterized protein</fullName>
    </submittedName>
</protein>
<accession>A0A058ZRU5</accession>
<evidence type="ECO:0000256" key="1">
    <source>
        <dbReference type="SAM" id="MobiDB-lite"/>
    </source>
</evidence>
<proteinExistence type="predicted"/>
<dbReference type="Gramene" id="KCW44081">
    <property type="protein sequence ID" value="KCW44081"/>
    <property type="gene ID" value="EUGRSUZ_L02510"/>
</dbReference>
<dbReference type="Proteomes" id="UP000030711">
    <property type="component" value="Unassembled WGS sequence"/>
</dbReference>
<gene>
    <name evidence="3" type="ORF">EUGRSUZ_L02510</name>
</gene>
<evidence type="ECO:0000313" key="2">
    <source>
        <dbReference type="EMBL" id="KAK2631729.1"/>
    </source>
</evidence>
<dbReference type="Pfam" id="PF12609">
    <property type="entry name" value="DUF3774"/>
    <property type="match status" value="1"/>
</dbReference>
<evidence type="ECO:0000313" key="3">
    <source>
        <dbReference type="EMBL" id="KCW44081.1"/>
    </source>
</evidence>
<name>A0A058ZRU5_EUCGR</name>
<sequence>MSLRFMGRAVYQAASRLMQGVRDQSSSGMKSLRDSKQARRFSGALDSPAKRDDGEVYKRAEESLWTVMFLSCNWGPY</sequence>
<keyword evidence="4" id="KW-1185">Reference proteome</keyword>
<dbReference type="EMBL" id="MU849206">
    <property type="protein sequence ID" value="KAK2631729.1"/>
    <property type="molecule type" value="Genomic_DNA"/>
</dbReference>
<organism evidence="3">
    <name type="scientific">Eucalyptus grandis</name>
    <name type="common">Flooded gum</name>
    <dbReference type="NCBI Taxonomy" id="71139"/>
    <lineage>
        <taxon>Eukaryota</taxon>
        <taxon>Viridiplantae</taxon>
        <taxon>Streptophyta</taxon>
        <taxon>Embryophyta</taxon>
        <taxon>Tracheophyta</taxon>
        <taxon>Spermatophyta</taxon>
        <taxon>Magnoliopsida</taxon>
        <taxon>eudicotyledons</taxon>
        <taxon>Gunneridae</taxon>
        <taxon>Pentapetalae</taxon>
        <taxon>rosids</taxon>
        <taxon>malvids</taxon>
        <taxon>Myrtales</taxon>
        <taxon>Myrtaceae</taxon>
        <taxon>Myrtoideae</taxon>
        <taxon>Eucalypteae</taxon>
        <taxon>Eucalyptus</taxon>
    </lineage>
</organism>
<dbReference type="AlphaFoldDB" id="A0A058ZRU5"/>
<reference evidence="2" key="2">
    <citation type="journal article" date="2014" name="Nature">
        <title>The genome of Eucalyptus grandis.</title>
        <authorList>
            <person name="Myburg A.A."/>
            <person name="Grattapaglia D."/>
            <person name="Tuskan G.A."/>
            <person name="Hellsten U."/>
            <person name="Hayes R.D."/>
            <person name="Grimwood J."/>
            <person name="Jenkins J."/>
            <person name="Lindquist E."/>
            <person name="Tice H."/>
            <person name="Bauer D."/>
            <person name="Goodstein D.M."/>
            <person name="Dubchak I."/>
            <person name="Poliakov A."/>
            <person name="Mizrachi E."/>
            <person name="Kullan A.R."/>
            <person name="Hussey S.G."/>
            <person name="Pinard D."/>
            <person name="van der Merwe K."/>
            <person name="Singh P."/>
            <person name="van Jaarsveld I."/>
            <person name="Silva-Junior O.B."/>
            <person name="Togawa R.C."/>
            <person name="Pappas M.R."/>
            <person name="Faria D.A."/>
            <person name="Sansaloni C.P."/>
            <person name="Petroli C.D."/>
            <person name="Yang X."/>
            <person name="Ranjan P."/>
            <person name="Tschaplinski T.J."/>
            <person name="Ye C.Y."/>
            <person name="Li T."/>
            <person name="Sterck L."/>
            <person name="Vanneste K."/>
            <person name="Murat F."/>
            <person name="Soler M."/>
            <person name="Clemente H.S."/>
            <person name="Saidi N."/>
            <person name="Cassan-Wang H."/>
            <person name="Dunand C."/>
            <person name="Hefer C.A."/>
            <person name="Bornberg-Bauer E."/>
            <person name="Kersting A.R."/>
            <person name="Vining K."/>
            <person name="Amarasinghe V."/>
            <person name="Ranik M."/>
            <person name="Naithani S."/>
            <person name="Elser J."/>
            <person name="Boyd A.E."/>
            <person name="Liston A."/>
            <person name="Spatafora J.W."/>
            <person name="Dharmwardhana P."/>
            <person name="Raja R."/>
            <person name="Sullivan C."/>
            <person name="Romanel E."/>
            <person name="Alves-Ferreira M."/>
            <person name="Kulheim C."/>
            <person name="Foley W."/>
            <person name="Carocha V."/>
            <person name="Paiva J."/>
            <person name="Kudrna D."/>
            <person name="Brommonschenkel S.H."/>
            <person name="Pasquali G."/>
            <person name="Byrne M."/>
            <person name="Rigault P."/>
            <person name="Tibbits J."/>
            <person name="Spokevicius A."/>
            <person name="Jones R.C."/>
            <person name="Steane D.A."/>
            <person name="Vaillancourt R.E."/>
            <person name="Potts B.M."/>
            <person name="Joubert F."/>
            <person name="Barry K."/>
            <person name="Pappas G.J."/>
            <person name="Strauss S.H."/>
            <person name="Jaiswal P."/>
            <person name="Grima-Pettenati J."/>
            <person name="Salse J."/>
            <person name="Van de Peer Y."/>
            <person name="Rokhsar D.S."/>
            <person name="Schmutz J."/>
        </authorList>
    </citation>
    <scope>NUCLEOTIDE SEQUENCE</scope>
    <source>
        <tissue evidence="2">Leaf extractions</tissue>
    </source>
</reference>
<dbReference type="InterPro" id="IPR022251">
    <property type="entry name" value="DUF3774_wound-induced"/>
</dbReference>
<dbReference type="InParanoid" id="A0A058ZRU5"/>
<reference evidence="3" key="1">
    <citation type="submission" date="2013-07" db="EMBL/GenBank/DDBJ databases">
        <title>The genome of Eucalyptus grandis.</title>
        <authorList>
            <person name="Schmutz J."/>
            <person name="Hayes R."/>
            <person name="Myburg A."/>
            <person name="Tuskan G."/>
            <person name="Grattapaglia D."/>
            <person name="Rokhsar D.S."/>
        </authorList>
    </citation>
    <scope>NUCLEOTIDE SEQUENCE</scope>
    <source>
        <tissue evidence="3">Leaf extractions</tissue>
    </source>
</reference>